<dbReference type="SUPFAM" id="SSF54782">
    <property type="entry name" value="Porphobilinogen deaminase (hydroxymethylbilane synthase), C-terminal domain"/>
    <property type="match status" value="1"/>
</dbReference>
<evidence type="ECO:0000256" key="4">
    <source>
        <dbReference type="ARBA" id="ARBA00011245"/>
    </source>
</evidence>
<dbReference type="EMBL" id="LT838272">
    <property type="protein sequence ID" value="SMB98141.1"/>
    <property type="molecule type" value="Genomic_DNA"/>
</dbReference>
<evidence type="ECO:0000313" key="12">
    <source>
        <dbReference type="Proteomes" id="UP000192569"/>
    </source>
</evidence>
<dbReference type="GO" id="GO:0006782">
    <property type="term" value="P:protoporphyrinogen IX biosynthetic process"/>
    <property type="evidence" value="ECO:0007669"/>
    <property type="project" value="UniProtKB-UniRule"/>
</dbReference>
<evidence type="ECO:0000256" key="5">
    <source>
        <dbReference type="ARBA" id="ARBA00022679"/>
    </source>
</evidence>
<dbReference type="PIRSF" id="PIRSF001438">
    <property type="entry name" value="4pyrrol_synth_OHMeBilane_synth"/>
    <property type="match status" value="1"/>
</dbReference>
<dbReference type="PRINTS" id="PR00151">
    <property type="entry name" value="PORPHBDMNASE"/>
</dbReference>
<comment type="catalytic activity">
    <reaction evidence="7 8">
        <text>4 porphobilinogen + H2O = hydroxymethylbilane + 4 NH4(+)</text>
        <dbReference type="Rhea" id="RHEA:13185"/>
        <dbReference type="ChEBI" id="CHEBI:15377"/>
        <dbReference type="ChEBI" id="CHEBI:28938"/>
        <dbReference type="ChEBI" id="CHEBI:57845"/>
        <dbReference type="ChEBI" id="CHEBI:58126"/>
        <dbReference type="EC" id="2.5.1.61"/>
    </reaction>
</comment>
<keyword evidence="6 8" id="KW-0627">Porphyrin biosynthesis</keyword>
<dbReference type="Pfam" id="PF01379">
    <property type="entry name" value="Porphobil_deam"/>
    <property type="match status" value="1"/>
</dbReference>
<dbReference type="OrthoDB" id="9810298at2"/>
<dbReference type="PROSITE" id="PS00533">
    <property type="entry name" value="PORPHOBILINOGEN_DEAM"/>
    <property type="match status" value="1"/>
</dbReference>
<evidence type="ECO:0000313" key="11">
    <source>
        <dbReference type="EMBL" id="SMB98141.1"/>
    </source>
</evidence>
<dbReference type="SUPFAM" id="SSF53850">
    <property type="entry name" value="Periplasmic binding protein-like II"/>
    <property type="match status" value="1"/>
</dbReference>
<feature type="domain" description="Porphobilinogen deaminase N-terminal" evidence="9">
    <location>
        <begin position="5"/>
        <end position="212"/>
    </location>
</feature>
<comment type="miscellaneous">
    <text evidence="8">The porphobilinogen subunits are added to the dipyrromethane group.</text>
</comment>
<dbReference type="RefSeq" id="WP_084665717.1">
    <property type="nucleotide sequence ID" value="NZ_LT838272.1"/>
</dbReference>
<dbReference type="FunFam" id="3.40.190.10:FF:000005">
    <property type="entry name" value="Porphobilinogen deaminase"/>
    <property type="match status" value="1"/>
</dbReference>
<dbReference type="PANTHER" id="PTHR11557:SF0">
    <property type="entry name" value="PORPHOBILINOGEN DEAMINASE"/>
    <property type="match status" value="1"/>
</dbReference>
<protein>
    <recommendedName>
        <fullName evidence="8">Porphobilinogen deaminase</fullName>
        <shortName evidence="8">PBG</shortName>
        <ecNumber evidence="8">2.5.1.61</ecNumber>
    </recommendedName>
    <alternativeName>
        <fullName evidence="8">Hydroxymethylbilane synthase</fullName>
        <shortName evidence="8">HMBS</shortName>
    </alternativeName>
    <alternativeName>
        <fullName evidence="8">Pre-uroporphyrinogen synthase</fullName>
    </alternativeName>
</protein>
<feature type="modified residue" description="S-(dipyrrolylmethanemethyl)cysteine" evidence="8">
    <location>
        <position position="241"/>
    </location>
</feature>
<proteinExistence type="inferred from homology"/>
<reference evidence="11 12" key="1">
    <citation type="submission" date="2017-04" db="EMBL/GenBank/DDBJ databases">
        <authorList>
            <person name="Afonso C.L."/>
            <person name="Miller P.J."/>
            <person name="Scott M.A."/>
            <person name="Spackman E."/>
            <person name="Goraichik I."/>
            <person name="Dimitrov K.M."/>
            <person name="Suarez D.L."/>
            <person name="Swayne D.E."/>
        </authorList>
    </citation>
    <scope>NUCLEOTIDE SEQUENCE [LARGE SCALE GENOMIC DNA]</scope>
    <source>
        <strain evidence="11 12">ToBE</strain>
    </source>
</reference>
<accession>A0A1W1VYG4</accession>
<evidence type="ECO:0000256" key="3">
    <source>
        <dbReference type="ARBA" id="ARBA00005638"/>
    </source>
</evidence>
<dbReference type="AlphaFoldDB" id="A0A1W1VYG4"/>
<comment type="function">
    <text evidence="1 8">Tetrapolymerization of the monopyrrole PBG into the hydroxymethylbilane pre-uroporphyrinogen in several discrete steps.</text>
</comment>
<dbReference type="PANTHER" id="PTHR11557">
    <property type="entry name" value="PORPHOBILINOGEN DEAMINASE"/>
    <property type="match status" value="1"/>
</dbReference>
<evidence type="ECO:0000259" key="9">
    <source>
        <dbReference type="Pfam" id="PF01379"/>
    </source>
</evidence>
<dbReference type="InterPro" id="IPR036803">
    <property type="entry name" value="Porphobilinogen_deaminase_C_sf"/>
</dbReference>
<dbReference type="InterPro" id="IPR022418">
    <property type="entry name" value="Porphobilinogen_deaminase_C"/>
</dbReference>
<gene>
    <name evidence="8" type="primary">hemC</name>
    <name evidence="11" type="ORF">SAMN00808754_2153</name>
</gene>
<comment type="cofactor">
    <cofactor evidence="8">
        <name>dipyrromethane</name>
        <dbReference type="ChEBI" id="CHEBI:60342"/>
    </cofactor>
    <text evidence="8">Binds 1 dipyrromethane group covalently.</text>
</comment>
<sequence length="314" mass="34402">MELKLVVGSRESELARWQAQWVIATLKRAYPELKCELVTLKTKGDKILDVALARIGDKGLFTKELELALEEGRIDIAVHSMKDVPTVLPPSLTIAAIGRREDPRDVLVSRRGHTLSSLPAKARLGTSSLRRKAQLWHWRPDLELVDLRGNVPTRLAKMEKEGLDGVILAAAGLKRLRMSHWVSEELPYDICLPAVGQGAIGVEARKDDGRVLEIIKPLNHLPSFACVQAERAFLRELEGGCQVPIAALGRAEGNCLILEGMVASLDGQELLRDLETGSVSQPEEAGKRLAAKLLKRGAGAILEGVRKSHGGRQR</sequence>
<dbReference type="InterPro" id="IPR022419">
    <property type="entry name" value="Porphobilin_deaminase_cofac_BS"/>
</dbReference>
<organism evidence="11 12">
    <name type="scientific">Thermanaeromonas toyohensis ToBE</name>
    <dbReference type="NCBI Taxonomy" id="698762"/>
    <lineage>
        <taxon>Bacteria</taxon>
        <taxon>Bacillati</taxon>
        <taxon>Bacillota</taxon>
        <taxon>Clostridia</taxon>
        <taxon>Neomoorellales</taxon>
        <taxon>Neomoorellaceae</taxon>
        <taxon>Thermanaeromonas</taxon>
    </lineage>
</organism>
<dbReference type="Proteomes" id="UP000192569">
    <property type="component" value="Chromosome I"/>
</dbReference>
<evidence type="ECO:0000256" key="2">
    <source>
        <dbReference type="ARBA" id="ARBA00004735"/>
    </source>
</evidence>
<dbReference type="Pfam" id="PF03900">
    <property type="entry name" value="Porphobil_deamC"/>
    <property type="match status" value="1"/>
</dbReference>
<dbReference type="Gene3D" id="3.40.190.10">
    <property type="entry name" value="Periplasmic binding protein-like II"/>
    <property type="match status" value="2"/>
</dbReference>
<evidence type="ECO:0000259" key="10">
    <source>
        <dbReference type="Pfam" id="PF03900"/>
    </source>
</evidence>
<evidence type="ECO:0000256" key="1">
    <source>
        <dbReference type="ARBA" id="ARBA00002869"/>
    </source>
</evidence>
<dbReference type="CDD" id="cd13646">
    <property type="entry name" value="PBP2_EcHMBS_like"/>
    <property type="match status" value="1"/>
</dbReference>
<dbReference type="FunFam" id="3.40.190.10:FF:000004">
    <property type="entry name" value="Porphobilinogen deaminase"/>
    <property type="match status" value="1"/>
</dbReference>
<evidence type="ECO:0000256" key="7">
    <source>
        <dbReference type="ARBA" id="ARBA00048169"/>
    </source>
</evidence>
<comment type="subunit">
    <text evidence="4 8">Monomer.</text>
</comment>
<dbReference type="NCBIfam" id="TIGR00212">
    <property type="entry name" value="hemC"/>
    <property type="match status" value="1"/>
</dbReference>
<evidence type="ECO:0000256" key="6">
    <source>
        <dbReference type="ARBA" id="ARBA00023244"/>
    </source>
</evidence>
<keyword evidence="5 8" id="KW-0808">Transferase</keyword>
<name>A0A1W1VYG4_9FIRM</name>
<keyword evidence="12" id="KW-1185">Reference proteome</keyword>
<dbReference type="Gene3D" id="3.30.160.40">
    <property type="entry name" value="Porphobilinogen deaminase, C-terminal domain"/>
    <property type="match status" value="1"/>
</dbReference>
<dbReference type="HAMAP" id="MF_00260">
    <property type="entry name" value="Porphobil_deam"/>
    <property type="match status" value="1"/>
</dbReference>
<dbReference type="STRING" id="698762.SAMN00808754_2153"/>
<dbReference type="InterPro" id="IPR000860">
    <property type="entry name" value="HemC"/>
</dbReference>
<comment type="similarity">
    <text evidence="3 8">Belongs to the HMBS family.</text>
</comment>
<dbReference type="GO" id="GO:0004418">
    <property type="term" value="F:hydroxymethylbilane synthase activity"/>
    <property type="evidence" value="ECO:0007669"/>
    <property type="project" value="UniProtKB-UniRule"/>
</dbReference>
<dbReference type="InterPro" id="IPR022417">
    <property type="entry name" value="Porphobilin_deaminase_N"/>
</dbReference>
<evidence type="ECO:0000256" key="8">
    <source>
        <dbReference type="HAMAP-Rule" id="MF_00260"/>
    </source>
</evidence>
<comment type="pathway">
    <text evidence="2">Porphyrin-containing compound metabolism; protoporphyrin-IX biosynthesis; coproporphyrinogen-III from 5-aminolevulinate: step 2/4.</text>
</comment>
<dbReference type="GO" id="GO:0005737">
    <property type="term" value="C:cytoplasm"/>
    <property type="evidence" value="ECO:0007669"/>
    <property type="project" value="UniProtKB-UniRule"/>
</dbReference>
<feature type="domain" description="Porphobilinogen deaminase C-terminal" evidence="10">
    <location>
        <begin position="225"/>
        <end position="295"/>
    </location>
</feature>
<dbReference type="EC" id="2.5.1.61" evidence="8"/>